<dbReference type="InterPro" id="IPR005561">
    <property type="entry name" value="ANTAR"/>
</dbReference>
<dbReference type="InterPro" id="IPR013587">
    <property type="entry name" value="Nitrate/nitrite_sensing"/>
</dbReference>
<reference evidence="2" key="1">
    <citation type="submission" date="2021-04" db="EMBL/GenBank/DDBJ databases">
        <title>The genome sequence of Ideonella sp. 4Y11.</title>
        <authorList>
            <person name="Liu Y."/>
        </authorList>
    </citation>
    <scope>NUCLEOTIDE SEQUENCE</scope>
    <source>
        <strain evidence="2">4Y11</strain>
    </source>
</reference>
<organism evidence="2 3">
    <name type="scientific">Ideonella aquatica</name>
    <dbReference type="NCBI Taxonomy" id="2824119"/>
    <lineage>
        <taxon>Bacteria</taxon>
        <taxon>Pseudomonadati</taxon>
        <taxon>Pseudomonadota</taxon>
        <taxon>Betaproteobacteria</taxon>
        <taxon>Burkholderiales</taxon>
        <taxon>Sphaerotilaceae</taxon>
        <taxon>Ideonella</taxon>
    </lineage>
</organism>
<dbReference type="AlphaFoldDB" id="A0A941BHG8"/>
<accession>A0A941BHG8</accession>
<dbReference type="GO" id="GO:0003723">
    <property type="term" value="F:RNA binding"/>
    <property type="evidence" value="ECO:0007669"/>
    <property type="project" value="InterPro"/>
</dbReference>
<dbReference type="InterPro" id="IPR011006">
    <property type="entry name" value="CheY-like_superfamily"/>
</dbReference>
<name>A0A941BHG8_9BURK</name>
<evidence type="ECO:0000259" key="1">
    <source>
        <dbReference type="PROSITE" id="PS50921"/>
    </source>
</evidence>
<dbReference type="RefSeq" id="WP_210803571.1">
    <property type="nucleotide sequence ID" value="NZ_JAGQDE010000019.1"/>
</dbReference>
<evidence type="ECO:0000313" key="2">
    <source>
        <dbReference type="EMBL" id="MBQ0960896.1"/>
    </source>
</evidence>
<dbReference type="InterPro" id="IPR036388">
    <property type="entry name" value="WH-like_DNA-bd_sf"/>
</dbReference>
<evidence type="ECO:0000313" key="3">
    <source>
        <dbReference type="Proteomes" id="UP000678374"/>
    </source>
</evidence>
<dbReference type="Proteomes" id="UP000678374">
    <property type="component" value="Unassembled WGS sequence"/>
</dbReference>
<sequence>MKSALSFLKAAKRSEIAGLRRLVLTGALVNAVGRLVHALQRERGLANLFLGSQGRRWAEERLAQVASSQGLQEEVLYAFEQLDTDTAPNCHRARLFAAIAYAMQGLAALDLLRQQVQAQAWSAPRATDAYVRVISALLAVVFEAADSAWDPDISRHLVAFFNFLQGKEFAGQERAAGSALFASGRAEAEGQQRLLHLIESQERCLQVFADFAGAALSQAWQQAQRPEQLLPLERLRRVLCTSAAGGPLDTGLSQLWFDACTARLDAMKSTEDALASELQALCGQRLRSTEQELAELERLGSQLAPQGRAQDSGFFDDAPVAQALPPGLTLGSQVEGSILALVREQAQRLQAMGDELDTVRASLNERKTIERAKGLLMAHRQLGEDEAHKTMRQMAMNQSRRLVDVAEAVLAMAAVLPPPPGR</sequence>
<dbReference type="SMART" id="SM01012">
    <property type="entry name" value="ANTAR"/>
    <property type="match status" value="1"/>
</dbReference>
<feature type="domain" description="ANTAR" evidence="1">
    <location>
        <begin position="349"/>
        <end position="410"/>
    </location>
</feature>
<dbReference type="SUPFAM" id="SSF52172">
    <property type="entry name" value="CheY-like"/>
    <property type="match status" value="1"/>
</dbReference>
<protein>
    <submittedName>
        <fullName evidence="2">Nitrate- and nitrite sensing domain-containing protein</fullName>
    </submittedName>
</protein>
<dbReference type="Pfam" id="PF08376">
    <property type="entry name" value="NIT"/>
    <property type="match status" value="1"/>
</dbReference>
<keyword evidence="3" id="KW-1185">Reference proteome</keyword>
<proteinExistence type="predicted"/>
<gene>
    <name evidence="2" type="ORF">KAK06_18215</name>
</gene>
<dbReference type="Gene3D" id="1.10.10.10">
    <property type="entry name" value="Winged helix-like DNA-binding domain superfamily/Winged helix DNA-binding domain"/>
    <property type="match status" value="1"/>
</dbReference>
<dbReference type="PROSITE" id="PS50921">
    <property type="entry name" value="ANTAR"/>
    <property type="match status" value="1"/>
</dbReference>
<comment type="caution">
    <text evidence="2">The sequence shown here is derived from an EMBL/GenBank/DDBJ whole genome shotgun (WGS) entry which is preliminary data.</text>
</comment>
<dbReference type="EMBL" id="JAGQDE010000019">
    <property type="protein sequence ID" value="MBQ0960896.1"/>
    <property type="molecule type" value="Genomic_DNA"/>
</dbReference>
<dbReference type="Pfam" id="PF03861">
    <property type="entry name" value="ANTAR"/>
    <property type="match status" value="1"/>
</dbReference>